<evidence type="ECO:0000256" key="1">
    <source>
        <dbReference type="SAM" id="MobiDB-lite"/>
    </source>
</evidence>
<organism evidence="3 4">
    <name type="scientific">Araneus ventricosus</name>
    <name type="common">Orbweaver spider</name>
    <name type="synonym">Epeira ventricosa</name>
    <dbReference type="NCBI Taxonomy" id="182803"/>
    <lineage>
        <taxon>Eukaryota</taxon>
        <taxon>Metazoa</taxon>
        <taxon>Ecdysozoa</taxon>
        <taxon>Arthropoda</taxon>
        <taxon>Chelicerata</taxon>
        <taxon>Arachnida</taxon>
        <taxon>Araneae</taxon>
        <taxon>Araneomorphae</taxon>
        <taxon>Entelegynae</taxon>
        <taxon>Araneoidea</taxon>
        <taxon>Araneidae</taxon>
        <taxon>Araneus</taxon>
    </lineage>
</organism>
<proteinExistence type="predicted"/>
<feature type="domain" description="PiggyBac transposable element-derived protein" evidence="2">
    <location>
        <begin position="76"/>
        <end position="153"/>
    </location>
</feature>
<dbReference type="Proteomes" id="UP000499080">
    <property type="component" value="Unassembled WGS sequence"/>
</dbReference>
<dbReference type="EMBL" id="BGPR01000048">
    <property type="protein sequence ID" value="GBL86330.1"/>
    <property type="molecule type" value="Genomic_DNA"/>
</dbReference>
<feature type="region of interest" description="Disordered" evidence="1">
    <location>
        <begin position="35"/>
        <end position="57"/>
    </location>
</feature>
<gene>
    <name evidence="3" type="ORF">AVEN_164520_1</name>
</gene>
<dbReference type="PANTHER" id="PTHR47055">
    <property type="entry name" value="DDE_TNP_1_7 DOMAIN-CONTAINING PROTEIN"/>
    <property type="match status" value="1"/>
</dbReference>
<dbReference type="GO" id="GO:0043565">
    <property type="term" value="F:sequence-specific DNA binding"/>
    <property type="evidence" value="ECO:0007669"/>
    <property type="project" value="TreeGrafter"/>
</dbReference>
<evidence type="ECO:0000313" key="3">
    <source>
        <dbReference type="EMBL" id="GBL86330.1"/>
    </source>
</evidence>
<accession>A0A4Y2B2B6</accession>
<dbReference type="InterPro" id="IPR029526">
    <property type="entry name" value="PGBD"/>
</dbReference>
<dbReference type="AlphaFoldDB" id="A0A4Y2B2B6"/>
<dbReference type="Pfam" id="PF13843">
    <property type="entry name" value="DDE_Tnp_1_7"/>
    <property type="match status" value="1"/>
</dbReference>
<name>A0A4Y2B2B6_ARAVE</name>
<reference evidence="3 4" key="1">
    <citation type="journal article" date="2019" name="Sci. Rep.">
        <title>Orb-weaving spider Araneus ventricosus genome elucidates the spidroin gene catalogue.</title>
        <authorList>
            <person name="Kono N."/>
            <person name="Nakamura H."/>
            <person name="Ohtoshi R."/>
            <person name="Moran D.A.P."/>
            <person name="Shinohara A."/>
            <person name="Yoshida Y."/>
            <person name="Fujiwara M."/>
            <person name="Mori M."/>
            <person name="Tomita M."/>
            <person name="Arakawa K."/>
        </authorList>
    </citation>
    <scope>NUCLEOTIDE SEQUENCE [LARGE SCALE GENOMIC DNA]</scope>
</reference>
<dbReference type="OrthoDB" id="6538116at2759"/>
<evidence type="ECO:0000259" key="2">
    <source>
        <dbReference type="Pfam" id="PF13843"/>
    </source>
</evidence>
<evidence type="ECO:0000313" key="4">
    <source>
        <dbReference type="Proteomes" id="UP000499080"/>
    </source>
</evidence>
<dbReference type="PANTHER" id="PTHR47055:SF3">
    <property type="entry name" value="PHORBOL-ESTER_DAG-TYPE DOMAIN-CONTAINING PROTEIN"/>
    <property type="match status" value="1"/>
</dbReference>
<comment type="caution">
    <text evidence="3">The sequence shown here is derived from an EMBL/GenBank/DDBJ whole genome shotgun (WGS) entry which is preliminary data.</text>
</comment>
<dbReference type="InterPro" id="IPR052638">
    <property type="entry name" value="PiggyBac_TE-derived"/>
</dbReference>
<keyword evidence="4" id="KW-1185">Reference proteome</keyword>
<sequence>MPRKRYLTFEEAVPRHFEDDTDDDEQSDTDIFVVPPETAEASDEEEGNDNILNHDNGDLPFDTAGKIEVPSKKNSDVVSLLVEQTNLYARQKNRPDFMAAEAYIRRFIGIFLLTGYHSLPHEEIYWSLDKDISVPIVRDSISRLQYRNMKQNLYDNS</sequence>
<protein>
    <recommendedName>
        <fullName evidence="2">PiggyBac transposable element-derived protein domain-containing protein</fullName>
    </recommendedName>
</protein>